<reference evidence="1 2" key="2">
    <citation type="journal article" date="2013" name="Plant Cell Physiol.">
        <title>Rice Annotation Project Database (RAP-DB): an integrative and interactive database for rice genomics.</title>
        <authorList>
            <person name="Sakai H."/>
            <person name="Lee S.S."/>
            <person name="Tanaka T."/>
            <person name="Numa H."/>
            <person name="Kim J."/>
            <person name="Kawahara Y."/>
            <person name="Wakimoto H."/>
            <person name="Yang C.C."/>
            <person name="Iwamoto M."/>
            <person name="Abe T."/>
            <person name="Yamada Y."/>
            <person name="Muto A."/>
            <person name="Inokuchi H."/>
            <person name="Ikemura T."/>
            <person name="Matsumoto T."/>
            <person name="Sasaki T."/>
            <person name="Itoh T."/>
        </authorList>
    </citation>
    <scope>NUCLEOTIDE SEQUENCE [LARGE SCALE GENOMIC DNA]</scope>
    <source>
        <strain evidence="2">cv. Nipponbare</strain>
    </source>
</reference>
<reference evidence="2" key="1">
    <citation type="journal article" date="2005" name="Nature">
        <title>The map-based sequence of the rice genome.</title>
        <authorList>
            <consortium name="International rice genome sequencing project (IRGSP)"/>
            <person name="Matsumoto T."/>
            <person name="Wu J."/>
            <person name="Kanamori H."/>
            <person name="Katayose Y."/>
            <person name="Fujisawa M."/>
            <person name="Namiki N."/>
            <person name="Mizuno H."/>
            <person name="Yamamoto K."/>
            <person name="Antonio B.A."/>
            <person name="Baba T."/>
            <person name="Sakata K."/>
            <person name="Nagamura Y."/>
            <person name="Aoki H."/>
            <person name="Arikawa K."/>
            <person name="Arita K."/>
            <person name="Bito T."/>
            <person name="Chiden Y."/>
            <person name="Fujitsuka N."/>
            <person name="Fukunaka R."/>
            <person name="Hamada M."/>
            <person name="Harada C."/>
            <person name="Hayashi A."/>
            <person name="Hijishita S."/>
            <person name="Honda M."/>
            <person name="Hosokawa S."/>
            <person name="Ichikawa Y."/>
            <person name="Idonuma A."/>
            <person name="Iijima M."/>
            <person name="Ikeda M."/>
            <person name="Ikeno M."/>
            <person name="Ito K."/>
            <person name="Ito S."/>
            <person name="Ito T."/>
            <person name="Ito Y."/>
            <person name="Ito Y."/>
            <person name="Iwabuchi A."/>
            <person name="Kamiya K."/>
            <person name="Karasawa W."/>
            <person name="Kurita K."/>
            <person name="Katagiri S."/>
            <person name="Kikuta A."/>
            <person name="Kobayashi H."/>
            <person name="Kobayashi N."/>
            <person name="Machita K."/>
            <person name="Maehara T."/>
            <person name="Masukawa M."/>
            <person name="Mizubayashi T."/>
            <person name="Mukai Y."/>
            <person name="Nagasaki H."/>
            <person name="Nagata Y."/>
            <person name="Naito S."/>
            <person name="Nakashima M."/>
            <person name="Nakama Y."/>
            <person name="Nakamichi Y."/>
            <person name="Nakamura M."/>
            <person name="Meguro A."/>
            <person name="Negishi M."/>
            <person name="Ohta I."/>
            <person name="Ohta T."/>
            <person name="Okamoto M."/>
            <person name="Ono N."/>
            <person name="Saji S."/>
            <person name="Sakaguchi M."/>
            <person name="Sakai K."/>
            <person name="Shibata M."/>
            <person name="Shimokawa T."/>
            <person name="Song J."/>
            <person name="Takazaki Y."/>
            <person name="Terasawa K."/>
            <person name="Tsugane M."/>
            <person name="Tsuji K."/>
            <person name="Ueda S."/>
            <person name="Waki K."/>
            <person name="Yamagata H."/>
            <person name="Yamamoto M."/>
            <person name="Yamamoto S."/>
            <person name="Yamane H."/>
            <person name="Yoshiki S."/>
            <person name="Yoshihara R."/>
            <person name="Yukawa K."/>
            <person name="Zhong H."/>
            <person name="Yano M."/>
            <person name="Yuan Q."/>
            <person name="Ouyang S."/>
            <person name="Liu J."/>
            <person name="Jones K.M."/>
            <person name="Gansberger K."/>
            <person name="Moffat K."/>
            <person name="Hill J."/>
            <person name="Bera J."/>
            <person name="Fadrosh D."/>
            <person name="Jin S."/>
            <person name="Johri S."/>
            <person name="Kim M."/>
            <person name="Overton L."/>
            <person name="Reardon M."/>
            <person name="Tsitrin T."/>
            <person name="Vuong H."/>
            <person name="Weaver B."/>
            <person name="Ciecko A."/>
            <person name="Tallon L."/>
            <person name="Jackson J."/>
            <person name="Pai G."/>
            <person name="Aken S.V."/>
            <person name="Utterback T."/>
            <person name="Reidmuller S."/>
            <person name="Feldblyum T."/>
            <person name="Hsiao J."/>
            <person name="Zismann V."/>
            <person name="Iobst S."/>
            <person name="de Vazeille A.R."/>
            <person name="Buell C.R."/>
            <person name="Ying K."/>
            <person name="Li Y."/>
            <person name="Lu T."/>
            <person name="Huang Y."/>
            <person name="Zhao Q."/>
            <person name="Feng Q."/>
            <person name="Zhang L."/>
            <person name="Zhu J."/>
            <person name="Weng Q."/>
            <person name="Mu J."/>
            <person name="Lu Y."/>
            <person name="Fan D."/>
            <person name="Liu Y."/>
            <person name="Guan J."/>
            <person name="Zhang Y."/>
            <person name="Yu S."/>
            <person name="Liu X."/>
            <person name="Zhang Y."/>
            <person name="Hong G."/>
            <person name="Han B."/>
            <person name="Choisne N."/>
            <person name="Demange N."/>
            <person name="Orjeda G."/>
            <person name="Samain S."/>
            <person name="Cattolico L."/>
            <person name="Pelletier E."/>
            <person name="Couloux A."/>
            <person name="Segurens B."/>
            <person name="Wincker P."/>
            <person name="D'Hont A."/>
            <person name="Scarpelli C."/>
            <person name="Weissenbach J."/>
            <person name="Salanoubat M."/>
            <person name="Quetier F."/>
            <person name="Yu Y."/>
            <person name="Kim H.R."/>
            <person name="Rambo T."/>
            <person name="Currie J."/>
            <person name="Collura K."/>
            <person name="Luo M."/>
            <person name="Yang T."/>
            <person name="Ammiraju J.S.S."/>
            <person name="Engler F."/>
            <person name="Soderlund C."/>
            <person name="Wing R.A."/>
            <person name="Palmer L.E."/>
            <person name="de la Bastide M."/>
            <person name="Spiegel L."/>
            <person name="Nascimento L."/>
            <person name="Zutavern T."/>
            <person name="O'Shaughnessy A."/>
            <person name="Dike S."/>
            <person name="Dedhia N."/>
            <person name="Preston R."/>
            <person name="Balija V."/>
            <person name="McCombie W.R."/>
            <person name="Chow T."/>
            <person name="Chen H."/>
            <person name="Chung M."/>
            <person name="Chen C."/>
            <person name="Shaw J."/>
            <person name="Wu H."/>
            <person name="Hsiao K."/>
            <person name="Chao Y."/>
            <person name="Chu M."/>
            <person name="Cheng C."/>
            <person name="Hour A."/>
            <person name="Lee P."/>
            <person name="Lin S."/>
            <person name="Lin Y."/>
            <person name="Liou J."/>
            <person name="Liu S."/>
            <person name="Hsing Y."/>
            <person name="Raghuvanshi S."/>
            <person name="Mohanty A."/>
            <person name="Bharti A.K."/>
            <person name="Gaur A."/>
            <person name="Gupta V."/>
            <person name="Kumar D."/>
            <person name="Ravi V."/>
            <person name="Vij S."/>
            <person name="Kapur A."/>
            <person name="Khurana P."/>
            <person name="Khurana P."/>
            <person name="Khurana J.P."/>
            <person name="Tyagi A.K."/>
            <person name="Gaikwad K."/>
            <person name="Singh A."/>
            <person name="Dalal V."/>
            <person name="Srivastava S."/>
            <person name="Dixit A."/>
            <person name="Pal A.K."/>
            <person name="Ghazi I.A."/>
            <person name="Yadav M."/>
            <person name="Pandit A."/>
            <person name="Bhargava A."/>
            <person name="Sureshbabu K."/>
            <person name="Batra K."/>
            <person name="Sharma T.R."/>
            <person name="Mohapatra T."/>
            <person name="Singh N.K."/>
            <person name="Messing J."/>
            <person name="Nelson A.B."/>
            <person name="Fuks G."/>
            <person name="Kavchok S."/>
            <person name="Keizer G."/>
            <person name="Linton E."/>
            <person name="Llaca V."/>
            <person name="Song R."/>
            <person name="Tanyolac B."/>
            <person name="Young S."/>
            <person name="Ho-Il K."/>
            <person name="Hahn J.H."/>
            <person name="Sangsakoo G."/>
            <person name="Vanavichit A."/>
            <person name="de Mattos Luiz.A.T."/>
            <person name="Zimmer P.D."/>
            <person name="Malone G."/>
            <person name="Dellagostin O."/>
            <person name="de Oliveira A.C."/>
            <person name="Bevan M."/>
            <person name="Bancroft I."/>
            <person name="Minx P."/>
            <person name="Cordum H."/>
            <person name="Wilson R."/>
            <person name="Cheng Z."/>
            <person name="Jin W."/>
            <person name="Jiang J."/>
            <person name="Leong S.A."/>
            <person name="Iwama H."/>
            <person name="Gojobori T."/>
            <person name="Itoh T."/>
            <person name="Niimura Y."/>
            <person name="Fujii Y."/>
            <person name="Habara T."/>
            <person name="Sakai H."/>
            <person name="Sato Y."/>
            <person name="Wilson G."/>
            <person name="Kumar K."/>
            <person name="McCouch S."/>
            <person name="Juretic N."/>
            <person name="Hoen D."/>
            <person name="Wright S."/>
            <person name="Bruskiewich R."/>
            <person name="Bureau T."/>
            <person name="Miyao A."/>
            <person name="Hirochika H."/>
            <person name="Nishikawa T."/>
            <person name="Kadowaki K."/>
            <person name="Sugiura M."/>
            <person name="Burr B."/>
            <person name="Sasaki T."/>
        </authorList>
    </citation>
    <scope>NUCLEOTIDE SEQUENCE [LARGE SCALE GENOMIC DNA]</scope>
    <source>
        <strain evidence="2">cv. Nipponbare</strain>
    </source>
</reference>
<accession>A0A0P0VFY7</accession>
<dbReference type="Proteomes" id="UP000059680">
    <property type="component" value="Chromosome 2"/>
</dbReference>
<proteinExistence type="predicted"/>
<dbReference type="Gramene" id="Os02t0196750-00">
    <property type="protein sequence ID" value="Os02t0196750-00"/>
    <property type="gene ID" value="Os02g0196750"/>
</dbReference>
<dbReference type="InParanoid" id="A0A0P0VFY7"/>
<protein>
    <submittedName>
        <fullName evidence="1">Os02g0196750 protein</fullName>
    </submittedName>
</protein>
<evidence type="ECO:0000313" key="2">
    <source>
        <dbReference type="Proteomes" id="UP000059680"/>
    </source>
</evidence>
<feature type="non-terminal residue" evidence="1">
    <location>
        <position position="255"/>
    </location>
</feature>
<keyword evidence="2" id="KW-1185">Reference proteome</keyword>
<dbReference type="PaxDb" id="39947-A0A0P0VFY7"/>
<dbReference type="EMBL" id="AP014958">
    <property type="protein sequence ID" value="BAS77460.1"/>
    <property type="molecule type" value="Genomic_DNA"/>
</dbReference>
<organism evidence="1 2">
    <name type="scientific">Oryza sativa subsp. japonica</name>
    <name type="common">Rice</name>
    <dbReference type="NCBI Taxonomy" id="39947"/>
    <lineage>
        <taxon>Eukaryota</taxon>
        <taxon>Viridiplantae</taxon>
        <taxon>Streptophyta</taxon>
        <taxon>Embryophyta</taxon>
        <taxon>Tracheophyta</taxon>
        <taxon>Spermatophyta</taxon>
        <taxon>Magnoliopsida</taxon>
        <taxon>Liliopsida</taxon>
        <taxon>Poales</taxon>
        <taxon>Poaceae</taxon>
        <taxon>BOP clade</taxon>
        <taxon>Oryzoideae</taxon>
        <taxon>Oryzeae</taxon>
        <taxon>Oryzinae</taxon>
        <taxon>Oryza</taxon>
        <taxon>Oryza sativa</taxon>
    </lineage>
</organism>
<evidence type="ECO:0000313" key="1">
    <source>
        <dbReference type="EMBL" id="BAS77460.1"/>
    </source>
</evidence>
<gene>
    <name evidence="1" type="ordered locus">Os02g0196750</name>
    <name evidence="1" type="ORF">OSNPB_020196750</name>
</gene>
<name>A0A0P0VFY7_ORYSJ</name>
<reference evidence="1 2" key="3">
    <citation type="journal article" date="2013" name="Rice">
        <title>Improvement of the Oryza sativa Nipponbare reference genome using next generation sequence and optical map data.</title>
        <authorList>
            <person name="Kawahara Y."/>
            <person name="de la Bastide M."/>
            <person name="Hamilton J.P."/>
            <person name="Kanamori H."/>
            <person name="McCombie W.R."/>
            <person name="Ouyang S."/>
            <person name="Schwartz D.C."/>
            <person name="Tanaka T."/>
            <person name="Wu J."/>
            <person name="Zhou S."/>
            <person name="Childs K.L."/>
            <person name="Davidson R.M."/>
            <person name="Lin H."/>
            <person name="Quesada-Ocampo L."/>
            <person name="Vaillancourt B."/>
            <person name="Sakai H."/>
            <person name="Lee S.S."/>
            <person name="Kim J."/>
            <person name="Numa H."/>
            <person name="Itoh T."/>
            <person name="Buell C.R."/>
            <person name="Matsumoto T."/>
        </authorList>
    </citation>
    <scope>NUCLEOTIDE SEQUENCE [LARGE SCALE GENOMIC DNA]</scope>
    <source>
        <strain evidence="2">cv. Nipponbare</strain>
    </source>
</reference>
<dbReference type="AlphaFoldDB" id="A0A0P0VFY7"/>
<sequence length="255" mass="26415">GELLGDVAGLAGDVLADGEGGVPLAGVLEVDVVQLDALARQVVGAVERDGLGRRRRADDVLEDDVGDGDLGRAGRGADVVGAVLLVDDDRVAHVVHGDAVVQELGRPQLRLGVLVRLDPEAVRGALYRAVGDDDVLHVLLVLAADGDAVTGATADAVDADHLGAGADGDAVVAGGDGGGADGDVGGVADVDAVRVWAVPRRRDGHLVDHHVLALVYVEVEELAVLQRYPPHCHVRSYRERRWGCGLLTLGRILQL</sequence>